<dbReference type="RefSeq" id="WP_117323157.1">
    <property type="nucleotide sequence ID" value="NZ_QVTD01000008.1"/>
</dbReference>
<sequence length="52" mass="5902">MTISQSFSILINSAGIDHYRPFEKIRKRETKEMLNTNVLGIFQVTHADPPVG</sequence>
<dbReference type="OrthoDB" id="9775296at2"/>
<dbReference type="InterPro" id="IPR002347">
    <property type="entry name" value="SDR_fam"/>
</dbReference>
<dbReference type="Pfam" id="PF00106">
    <property type="entry name" value="adh_short"/>
    <property type="match status" value="1"/>
</dbReference>
<organism evidence="1 2">
    <name type="scientific">Peribacillus glennii</name>
    <dbReference type="NCBI Taxonomy" id="2303991"/>
    <lineage>
        <taxon>Bacteria</taxon>
        <taxon>Bacillati</taxon>
        <taxon>Bacillota</taxon>
        <taxon>Bacilli</taxon>
        <taxon>Bacillales</taxon>
        <taxon>Bacillaceae</taxon>
        <taxon>Peribacillus</taxon>
    </lineage>
</organism>
<dbReference type="Gene3D" id="3.40.50.720">
    <property type="entry name" value="NAD(P)-binding Rossmann-like Domain"/>
    <property type="match status" value="1"/>
</dbReference>
<keyword evidence="2" id="KW-1185">Reference proteome</keyword>
<evidence type="ECO:0000313" key="2">
    <source>
        <dbReference type="Proteomes" id="UP000262939"/>
    </source>
</evidence>
<gene>
    <name evidence="1" type="ORF">D0466_13700</name>
</gene>
<dbReference type="AlphaFoldDB" id="A0A372LB77"/>
<protein>
    <submittedName>
        <fullName evidence="1">SDR family NAD(P)-dependent oxidoreductase</fullName>
    </submittedName>
</protein>
<accession>A0A372LB77</accession>
<name>A0A372LB77_9BACI</name>
<comment type="caution">
    <text evidence="1">The sequence shown here is derived from an EMBL/GenBank/DDBJ whole genome shotgun (WGS) entry which is preliminary data.</text>
</comment>
<dbReference type="Proteomes" id="UP000262939">
    <property type="component" value="Unassembled WGS sequence"/>
</dbReference>
<evidence type="ECO:0000313" key="1">
    <source>
        <dbReference type="EMBL" id="RFU63029.1"/>
    </source>
</evidence>
<reference evidence="1 2" key="1">
    <citation type="submission" date="2018-08" db="EMBL/GenBank/DDBJ databases">
        <title>Bacillus chawlae sp. nov., Bacillus glennii sp. nov., and Bacillus saganii sp. nov. Isolated from the Vehicle Assembly Building at Kennedy Space Center where the Viking Spacecraft were Assembled.</title>
        <authorList>
            <person name="Seuylemezian A."/>
            <person name="Vaishampayan P."/>
        </authorList>
    </citation>
    <scope>NUCLEOTIDE SEQUENCE [LARGE SCALE GENOMIC DNA]</scope>
    <source>
        <strain evidence="1 2">V44-8</strain>
    </source>
</reference>
<dbReference type="EMBL" id="QVTD01000008">
    <property type="protein sequence ID" value="RFU63029.1"/>
    <property type="molecule type" value="Genomic_DNA"/>
</dbReference>
<dbReference type="SUPFAM" id="SSF51735">
    <property type="entry name" value="NAD(P)-binding Rossmann-fold domains"/>
    <property type="match status" value="1"/>
</dbReference>
<dbReference type="InterPro" id="IPR036291">
    <property type="entry name" value="NAD(P)-bd_dom_sf"/>
</dbReference>
<proteinExistence type="predicted"/>